<reference evidence="2" key="1">
    <citation type="submission" date="2021-02" db="EMBL/GenBank/DDBJ databases">
        <authorList>
            <person name="Nowell W R."/>
        </authorList>
    </citation>
    <scope>NUCLEOTIDE SEQUENCE</scope>
</reference>
<comment type="caution">
    <text evidence="2">The sequence shown here is derived from an EMBL/GenBank/DDBJ whole genome shotgun (WGS) entry which is preliminary data.</text>
</comment>
<dbReference type="EMBL" id="CAJOBJ010176460">
    <property type="protein sequence ID" value="CAF4902162.1"/>
    <property type="molecule type" value="Genomic_DNA"/>
</dbReference>
<feature type="compositionally biased region" description="Polar residues" evidence="1">
    <location>
        <begin position="20"/>
        <end position="40"/>
    </location>
</feature>
<dbReference type="Proteomes" id="UP000681720">
    <property type="component" value="Unassembled WGS sequence"/>
</dbReference>
<evidence type="ECO:0000256" key="1">
    <source>
        <dbReference type="SAM" id="MobiDB-lite"/>
    </source>
</evidence>
<feature type="region of interest" description="Disordered" evidence="1">
    <location>
        <begin position="1"/>
        <end position="40"/>
    </location>
</feature>
<name>A0A8S3CAY0_9BILA</name>
<gene>
    <name evidence="2" type="ORF">GIL414_LOCUS51890</name>
</gene>
<sequence>MPAENRDVYSGSNHLPPRPQTRSNSLRTRPSRSSTDNHIL</sequence>
<accession>A0A8S3CAY0</accession>
<evidence type="ECO:0000313" key="3">
    <source>
        <dbReference type="Proteomes" id="UP000681720"/>
    </source>
</evidence>
<proteinExistence type="predicted"/>
<dbReference type="AlphaFoldDB" id="A0A8S3CAY0"/>
<evidence type="ECO:0000313" key="2">
    <source>
        <dbReference type="EMBL" id="CAF4902162.1"/>
    </source>
</evidence>
<protein>
    <submittedName>
        <fullName evidence="2">Uncharacterized protein</fullName>
    </submittedName>
</protein>
<organism evidence="2 3">
    <name type="scientific">Rotaria magnacalcarata</name>
    <dbReference type="NCBI Taxonomy" id="392030"/>
    <lineage>
        <taxon>Eukaryota</taxon>
        <taxon>Metazoa</taxon>
        <taxon>Spiralia</taxon>
        <taxon>Gnathifera</taxon>
        <taxon>Rotifera</taxon>
        <taxon>Eurotatoria</taxon>
        <taxon>Bdelloidea</taxon>
        <taxon>Philodinida</taxon>
        <taxon>Philodinidae</taxon>
        <taxon>Rotaria</taxon>
    </lineage>
</organism>
<feature type="non-terminal residue" evidence="2">
    <location>
        <position position="40"/>
    </location>
</feature>